<protein>
    <submittedName>
        <fullName evidence="1">EAL domain-containing response regulator</fullName>
    </submittedName>
</protein>
<accession>A0ACC7P736</accession>
<name>A0ACC7P736_9PSED</name>
<evidence type="ECO:0000313" key="2">
    <source>
        <dbReference type="Proteomes" id="UP001637618"/>
    </source>
</evidence>
<evidence type="ECO:0000313" key="1">
    <source>
        <dbReference type="EMBL" id="MFO2475820.1"/>
    </source>
</evidence>
<gene>
    <name evidence="1" type="ORF">OOJ96_00160</name>
</gene>
<reference evidence="1" key="1">
    <citation type="submission" date="2022-11" db="EMBL/GenBank/DDBJ databases">
        <title>Draft genome sequences of strains of Pseudomonas imrae sp. nov.</title>
        <authorList>
            <person name="Salva Serra F."/>
            <person name="Nimje P."/>
            <person name="Moore E.R.B."/>
            <person name="Marathe N.P."/>
        </authorList>
    </citation>
    <scope>NUCLEOTIDE SEQUENCE</scope>
    <source>
        <strain evidence="1">15FMM2</strain>
    </source>
</reference>
<dbReference type="Proteomes" id="UP001637618">
    <property type="component" value="Unassembled WGS sequence"/>
</dbReference>
<keyword evidence="2" id="KW-1185">Reference proteome</keyword>
<comment type="caution">
    <text evidence="1">The sequence shown here is derived from an EMBL/GenBank/DDBJ whole genome shotgun (WGS) entry which is preliminary data.</text>
</comment>
<dbReference type="EMBL" id="JAPEQY010000001">
    <property type="protein sequence ID" value="MFO2475820.1"/>
    <property type="molecule type" value="Genomic_DNA"/>
</dbReference>
<sequence>MQSPPLRVLVLNDNFFQRAITVNMLRQLGCEPVFSSSSAHHALHTLHSVGPVDIALCDMQRGGLDNLDFLQRAAEDGLVRSVIINSSLAEDIRRAVGKLMPLLGLRMLGELGQPLQFDTLSRLLKSHLSPPTSPAGFHHAHLIADEDEVCCAVRQGQMETYFQPKINLLNNQAFGVEALTRWNHPSSGLVSPAVFMPTIERCDLLNELFFAQLDHGLQLQRYFLMHGLPLNVAFNLQPSQLCDVTLVSRIKATLASFKLPGAGVTFELTETGLVEASAICMENLVRLRMMGCRLSIDDFGSGFSSLQRLCQLPFNEIKLDGEFVQALGGDPRCRAVISSTLALGKSLGMTVVAEGIETQEQHHQLIDLGCVQGQGYFFAKPMTRDELCVWFHSRKHPPEERNEPLPITYP</sequence>
<organism evidence="1 2">
    <name type="scientific">Pseudomonas imrae</name>
    <dbReference type="NCBI Taxonomy" id="2992837"/>
    <lineage>
        <taxon>Bacteria</taxon>
        <taxon>Pseudomonadati</taxon>
        <taxon>Pseudomonadota</taxon>
        <taxon>Gammaproteobacteria</taxon>
        <taxon>Pseudomonadales</taxon>
        <taxon>Pseudomonadaceae</taxon>
        <taxon>Pseudomonas</taxon>
    </lineage>
</organism>
<proteinExistence type="predicted"/>